<dbReference type="InterPro" id="IPR016032">
    <property type="entry name" value="Sig_transdc_resp-reg_C-effctor"/>
</dbReference>
<dbReference type="Pfam" id="PF00196">
    <property type="entry name" value="GerE"/>
    <property type="match status" value="1"/>
</dbReference>
<dbReference type="Pfam" id="PF25873">
    <property type="entry name" value="WHD_MalT"/>
    <property type="match status" value="1"/>
</dbReference>
<evidence type="ECO:0000256" key="1">
    <source>
        <dbReference type="ARBA" id="ARBA00023015"/>
    </source>
</evidence>
<protein>
    <submittedName>
        <fullName evidence="5">Putative LuxR-family transcriptional regulator</fullName>
    </submittedName>
</protein>
<dbReference type="PATRIC" id="fig|512565.3.peg.1829"/>
<feature type="domain" description="HTH luxR-type" evidence="4">
    <location>
        <begin position="744"/>
        <end position="809"/>
    </location>
</feature>
<dbReference type="InterPro" id="IPR000792">
    <property type="entry name" value="Tscrpt_reg_LuxR_C"/>
</dbReference>
<dbReference type="KEGG" id="ams:AMIS_18170"/>
<organism evidence="5 6">
    <name type="scientific">Actinoplanes missouriensis (strain ATCC 14538 / DSM 43046 / CBS 188.64 / JCM 3121 / NBRC 102363 / NCIMB 12654 / NRRL B-3342 / UNCC 431)</name>
    <dbReference type="NCBI Taxonomy" id="512565"/>
    <lineage>
        <taxon>Bacteria</taxon>
        <taxon>Bacillati</taxon>
        <taxon>Actinomycetota</taxon>
        <taxon>Actinomycetes</taxon>
        <taxon>Micromonosporales</taxon>
        <taxon>Micromonosporaceae</taxon>
        <taxon>Actinoplanes</taxon>
    </lineage>
</organism>
<dbReference type="PANTHER" id="PTHR44688">
    <property type="entry name" value="DNA-BINDING TRANSCRIPTIONAL ACTIVATOR DEVR_DOSR"/>
    <property type="match status" value="1"/>
</dbReference>
<dbReference type="InterPro" id="IPR036388">
    <property type="entry name" value="WH-like_DNA-bd_sf"/>
</dbReference>
<evidence type="ECO:0000313" key="6">
    <source>
        <dbReference type="Proteomes" id="UP000007882"/>
    </source>
</evidence>
<evidence type="ECO:0000313" key="5">
    <source>
        <dbReference type="EMBL" id="BAL87037.1"/>
    </source>
</evidence>
<dbReference type="Proteomes" id="UP000007882">
    <property type="component" value="Chromosome"/>
</dbReference>
<dbReference type="eggNOG" id="COG2909">
    <property type="taxonomic scope" value="Bacteria"/>
</dbReference>
<dbReference type="EMBL" id="AP012319">
    <property type="protein sequence ID" value="BAL87037.1"/>
    <property type="molecule type" value="Genomic_DNA"/>
</dbReference>
<dbReference type="PROSITE" id="PS50043">
    <property type="entry name" value="HTH_LUXR_2"/>
    <property type="match status" value="1"/>
</dbReference>
<reference evidence="5 6" key="1">
    <citation type="submission" date="2012-02" db="EMBL/GenBank/DDBJ databases">
        <title>Complete genome sequence of Actinoplanes missouriensis 431 (= NBRC 102363).</title>
        <authorList>
            <person name="Ohnishi Y."/>
            <person name="Ishikawa J."/>
            <person name="Sekine M."/>
            <person name="Hosoyama A."/>
            <person name="Harada T."/>
            <person name="Narita H."/>
            <person name="Hata T."/>
            <person name="Konno Y."/>
            <person name="Tutikane K."/>
            <person name="Fujita N."/>
            <person name="Horinouchi S."/>
            <person name="Hayakawa M."/>
        </authorList>
    </citation>
    <scope>NUCLEOTIDE SEQUENCE [LARGE SCALE GENOMIC DNA]</scope>
    <source>
        <strain evidence="6">ATCC 14538 / DSM 43046 / CBS 188.64 / JCM 3121 / NBRC 102363 / NCIMB 12654 / NRRL B-3342 / UNCC 431</strain>
    </source>
</reference>
<proteinExistence type="predicted"/>
<evidence type="ECO:0000259" key="4">
    <source>
        <dbReference type="PROSITE" id="PS50043"/>
    </source>
</evidence>
<dbReference type="CDD" id="cd06170">
    <property type="entry name" value="LuxR_C_like"/>
    <property type="match status" value="1"/>
</dbReference>
<dbReference type="RefSeq" id="WP_014441934.1">
    <property type="nucleotide sequence ID" value="NC_017093.1"/>
</dbReference>
<dbReference type="GO" id="GO:0006355">
    <property type="term" value="P:regulation of DNA-templated transcription"/>
    <property type="evidence" value="ECO:0007669"/>
    <property type="project" value="InterPro"/>
</dbReference>
<name>I0H200_ACTM4</name>
<sequence length="811" mass="86562">MKSTELPAIAEPHLIRPRLHALLDEAVQRQVTTVQAGPGWGKTTLVAGWAGGQPRRVAWLTLGRRHATVPAFCAGVASALNAVFPPAAVPGRFGFVANEAALRRLAAGFTRPVPLILDDLHTIDGSPALRVLAALIRRQPAGLRLVLLSRNEPDLPLHVPRAAGRLYPIGAADLRFDDGEAAALVGLLRPALPVEEITALAEGWPVALRLGAGAGPADPGEVIGDYLSREVLAGQTAAVRRFLTRTSIVDEVTEDLAGALTGGAAGRRILPALQRTTGLVVGARYHRLLRAELRRRLEREAPDEVAALHARAARWYAGAGMPLEALRHAADAEDWAYLSHLVVTIAPGLSLSPQRAELAALLQRIPPELLPTTPEFVVCAALLVLFNTDLGALPSLIARARELLLQRSPDEQVVIGTIVDLIEASALMRVTGDMPGMVTAIDGILDRLPEAERLAVPIAAVVRAVATVNKGVGLLWTLRVGEARRYLLSGLAVAQDLGMLLTVVNAESHLALIAYFDGDLREAEKQACAAYHRADRFGATGTIQVTGGYLALALVEVERDRLVEAQAVLRNARHSQTDPAEATLAVVSMLVRAHLAIAGGDHGAAAAALRQARDEVGPSLRAPLIDRWLDAVESETDLLGGQPERAVQRLGDVPGASPAELLILGRAHLAAGHRSEGEDLLRRVTERSDPLSAVSAWIALARSAEARGDTARCTSAMARAVALAEPAGITRPFRALGAEHLRRAEQVLEPLTERELDVLRFLPSVLTANEIAEELGVSVNTIKAHLRSIYRKLGASRRREAITRARRSGLL</sequence>
<dbReference type="PANTHER" id="PTHR44688:SF16">
    <property type="entry name" value="DNA-BINDING TRANSCRIPTIONAL ACTIVATOR DEVR_DOSR"/>
    <property type="match status" value="1"/>
</dbReference>
<gene>
    <name evidence="5" type="ordered locus">AMIS_18170</name>
</gene>
<dbReference type="STRING" id="512565.AMIS_18170"/>
<dbReference type="OrthoDB" id="134985at2"/>
<dbReference type="SMART" id="SM00421">
    <property type="entry name" value="HTH_LUXR"/>
    <property type="match status" value="1"/>
</dbReference>
<keyword evidence="6" id="KW-1185">Reference proteome</keyword>
<dbReference type="Gene3D" id="1.10.10.10">
    <property type="entry name" value="Winged helix-like DNA-binding domain superfamily/Winged helix DNA-binding domain"/>
    <property type="match status" value="1"/>
</dbReference>
<evidence type="ECO:0000256" key="3">
    <source>
        <dbReference type="ARBA" id="ARBA00023163"/>
    </source>
</evidence>
<dbReference type="PRINTS" id="PR00038">
    <property type="entry name" value="HTHLUXR"/>
</dbReference>
<evidence type="ECO:0000256" key="2">
    <source>
        <dbReference type="ARBA" id="ARBA00023125"/>
    </source>
</evidence>
<keyword evidence="2" id="KW-0238">DNA-binding</keyword>
<dbReference type="InterPro" id="IPR059106">
    <property type="entry name" value="WHD_MalT"/>
</dbReference>
<dbReference type="HOGENOM" id="CLU_006325_1_0_11"/>
<accession>I0H200</accession>
<keyword evidence="1" id="KW-0805">Transcription regulation</keyword>
<dbReference type="InterPro" id="IPR011990">
    <property type="entry name" value="TPR-like_helical_dom_sf"/>
</dbReference>
<keyword evidence="3" id="KW-0804">Transcription</keyword>
<dbReference type="Gene3D" id="1.25.40.10">
    <property type="entry name" value="Tetratricopeptide repeat domain"/>
    <property type="match status" value="1"/>
</dbReference>
<dbReference type="AlphaFoldDB" id="I0H200"/>
<dbReference type="SUPFAM" id="SSF46894">
    <property type="entry name" value="C-terminal effector domain of the bipartite response regulators"/>
    <property type="match status" value="1"/>
</dbReference>
<dbReference type="GO" id="GO:0003677">
    <property type="term" value="F:DNA binding"/>
    <property type="evidence" value="ECO:0007669"/>
    <property type="project" value="UniProtKB-KW"/>
</dbReference>